<evidence type="ECO:0000256" key="4">
    <source>
        <dbReference type="ARBA" id="ARBA00023010"/>
    </source>
</evidence>
<evidence type="ECO:0000256" key="2">
    <source>
        <dbReference type="ARBA" id="ARBA00022816"/>
    </source>
</evidence>
<evidence type="ECO:0000256" key="3">
    <source>
        <dbReference type="ARBA" id="ARBA00022927"/>
    </source>
</evidence>
<keyword evidence="4 7" id="KW-0811">Translocation</keyword>
<feature type="region of interest" description="Disordered" evidence="8">
    <location>
        <begin position="81"/>
        <end position="102"/>
    </location>
</feature>
<dbReference type="PANTHER" id="PTHR13003:SF2">
    <property type="entry name" value="NUCLEAR PORE COMPLEX PROTEIN NUP107"/>
    <property type="match status" value="1"/>
</dbReference>
<dbReference type="GO" id="GO:0000973">
    <property type="term" value="P:post-transcriptional tethering of RNA polymerase II gene DNA at nuclear periphery"/>
    <property type="evidence" value="ECO:0007669"/>
    <property type="project" value="TreeGrafter"/>
</dbReference>
<keyword evidence="5 7" id="KW-0906">Nuclear pore complex</keyword>
<proteinExistence type="inferred from homology"/>
<keyword evidence="2" id="KW-0509">mRNA transport</keyword>
<dbReference type="GO" id="GO:0006406">
    <property type="term" value="P:mRNA export from nucleus"/>
    <property type="evidence" value="ECO:0007669"/>
    <property type="project" value="TreeGrafter"/>
</dbReference>
<dbReference type="EMBL" id="CENE01000015">
    <property type="protein sequence ID" value="CEQ41611.1"/>
    <property type="molecule type" value="Genomic_DNA"/>
</dbReference>
<evidence type="ECO:0000313" key="9">
    <source>
        <dbReference type="EMBL" id="CEQ41611.1"/>
    </source>
</evidence>
<comment type="subunit">
    <text evidence="7">Part of the nuclear pore complex (NPC).</text>
</comment>
<keyword evidence="10" id="KW-1185">Reference proteome</keyword>
<dbReference type="GO" id="GO:0006606">
    <property type="term" value="P:protein import into nucleus"/>
    <property type="evidence" value="ECO:0007669"/>
    <property type="project" value="TreeGrafter"/>
</dbReference>
<comment type="subcellular location">
    <subcellularLocation>
        <location evidence="7">Nucleus</location>
        <location evidence="7">Nuclear pore complex</location>
    </subcellularLocation>
    <subcellularLocation>
        <location evidence="7">Nucleus membrane</location>
    </subcellularLocation>
</comment>
<evidence type="ECO:0000256" key="7">
    <source>
        <dbReference type="RuleBase" id="RU365072"/>
    </source>
</evidence>
<dbReference type="PANTHER" id="PTHR13003">
    <property type="entry name" value="NUP107-RELATED"/>
    <property type="match status" value="1"/>
</dbReference>
<protein>
    <recommendedName>
        <fullName evidence="7">Nuclear pore complex protein</fullName>
    </recommendedName>
</protein>
<dbReference type="Gene3D" id="1.20.190.50">
    <property type="match status" value="1"/>
</dbReference>
<evidence type="ECO:0000256" key="1">
    <source>
        <dbReference type="ARBA" id="ARBA00022448"/>
    </source>
</evidence>
<dbReference type="Proteomes" id="UP000243876">
    <property type="component" value="Unassembled WGS sequence"/>
</dbReference>
<evidence type="ECO:0000256" key="8">
    <source>
        <dbReference type="SAM" id="MobiDB-lite"/>
    </source>
</evidence>
<accession>A0A0D6ENX7</accession>
<organism evidence="9 10">
    <name type="scientific">Sporidiobolus salmonicolor</name>
    <name type="common">Yeast-like fungus</name>
    <name type="synonym">Sporobolomyces salmonicolor</name>
    <dbReference type="NCBI Taxonomy" id="5005"/>
    <lineage>
        <taxon>Eukaryota</taxon>
        <taxon>Fungi</taxon>
        <taxon>Dikarya</taxon>
        <taxon>Basidiomycota</taxon>
        <taxon>Pucciniomycotina</taxon>
        <taxon>Microbotryomycetes</taxon>
        <taxon>Sporidiobolales</taxon>
        <taxon>Sporidiobolaceae</taxon>
        <taxon>Sporobolomyces</taxon>
    </lineage>
</organism>
<dbReference type="OrthoDB" id="3098at2759"/>
<comment type="function">
    <text evidence="7">Functions as a component of the nuclear pore complex (NPC).</text>
</comment>
<dbReference type="Gene3D" id="1.10.3450.20">
    <property type="match status" value="1"/>
</dbReference>
<dbReference type="GO" id="GO:0017056">
    <property type="term" value="F:structural constituent of nuclear pore"/>
    <property type="evidence" value="ECO:0007669"/>
    <property type="project" value="UniProtKB-UniRule"/>
</dbReference>
<feature type="non-terminal residue" evidence="9">
    <location>
        <position position="1"/>
    </location>
</feature>
<evidence type="ECO:0000313" key="10">
    <source>
        <dbReference type="Proteomes" id="UP000243876"/>
    </source>
</evidence>
<gene>
    <name evidence="9" type="primary">SPOSA6832_03349</name>
</gene>
<dbReference type="GO" id="GO:0031965">
    <property type="term" value="C:nuclear membrane"/>
    <property type="evidence" value="ECO:0007669"/>
    <property type="project" value="UniProtKB-SubCell"/>
</dbReference>
<dbReference type="Pfam" id="PF04121">
    <property type="entry name" value="Nup84_Nup100"/>
    <property type="match status" value="1"/>
</dbReference>
<keyword evidence="6 7" id="KW-0539">Nucleus</keyword>
<evidence type="ECO:0000256" key="6">
    <source>
        <dbReference type="ARBA" id="ARBA00023242"/>
    </source>
</evidence>
<dbReference type="AlphaFoldDB" id="A0A0D6ENX7"/>
<keyword evidence="3" id="KW-0653">Protein transport</keyword>
<dbReference type="GO" id="GO:0031080">
    <property type="term" value="C:nuclear pore outer ring"/>
    <property type="evidence" value="ECO:0007669"/>
    <property type="project" value="TreeGrafter"/>
</dbReference>
<keyword evidence="7" id="KW-0472">Membrane</keyword>
<comment type="similarity">
    <text evidence="7">Belongs to the nucleoporin Nup84/Nup107 family.</text>
</comment>
<reference evidence="10" key="1">
    <citation type="submission" date="2015-02" db="EMBL/GenBank/DDBJ databases">
        <authorList>
            <person name="Gon?alves P."/>
        </authorList>
    </citation>
    <scope>NUCLEOTIDE SEQUENCE [LARGE SCALE GENOMIC DNA]</scope>
</reference>
<keyword evidence="1 7" id="KW-0813">Transport</keyword>
<sequence length="817" mass="90791">MSDVYAAFSEQLQRAQNGELEVLADEDDNLLQRWASICDQQLQSLSADLDPDAVDTWSLERNTWQLVQALYSFVPPFPPSSAEERLNDAPTPDASSSKNPYTPPLTVVQKIIEGNKDLIELSAIRDWLHSIPSSLSPAEIRRGYLPYTKNKLKQLKRTGAKPPKGLVEELDPDATLRAGGAEGGARLETDDAAYERAILRSLYEYVRAGELDLALDLCRQSDQSWRAASLSGGKLFFDPVLAPGEAGYEQVGADAMDEEEERSARGNLNRRLWKGMCRKLAATPSLDPYERALYGALSGDVDSVLLVCTTWEDVVWAHFNSLFESHLEASLALSQSGRYWTRTPHSVAPVGDKLDPEDPLFSAVAQAGKGIREQLEQVFDRLLRSEKNDLQMAAKNPFHISQMYLIVDKIGQLLETFVERLEVAAGESEPQTLAHLLRFFAHLILVLRLLKQPLPDYAANRILEAYVQVLEANDADENLIAFYASNLEESSAVESYARFLLTFGPDSDIASRHLALRKSLEHSLSLPSIARRTVSLILSSALSSPAPLPTSARAQAVDAYARVDARQLELVRSLEWLTAEKETYVDALGQANALMRYFLSSDAPHAALALLRSLPADLLPFCASPAAASPSLQLQIREHLDYIAFFTCLEHHLRFTEVWARPPQDGKGKGKESAKAKMEMQAWTDGVRGLIDEVWDKGRELLEGEWLKGDEMAGVDIEDDGTGPRRLAELATIRHRLIPDLVLRLHHALLSTSSLLPSNLTRAFELATVVADERYAVYREFVSDEGAEMMRVYVEEVRKAGLKSLEMGMGPVGIREE</sequence>
<dbReference type="InterPro" id="IPR007252">
    <property type="entry name" value="Nup84/Nup107"/>
</dbReference>
<evidence type="ECO:0000256" key="5">
    <source>
        <dbReference type="ARBA" id="ARBA00023132"/>
    </source>
</evidence>
<name>A0A0D6ENX7_SPOSA</name>